<proteinExistence type="predicted"/>
<dbReference type="OrthoDB" id="44171at2157"/>
<feature type="domain" description="HMA" evidence="2">
    <location>
        <begin position="1"/>
        <end position="63"/>
    </location>
</feature>
<dbReference type="CDD" id="cd00371">
    <property type="entry name" value="HMA"/>
    <property type="match status" value="1"/>
</dbReference>
<dbReference type="STRING" id="1765655.AMR74_09200"/>
<keyword evidence="4" id="KW-1185">Reference proteome</keyword>
<dbReference type="PROSITE" id="PS50846">
    <property type="entry name" value="HMA_2"/>
    <property type="match status" value="1"/>
</dbReference>
<dbReference type="GO" id="GO:0046872">
    <property type="term" value="F:metal ion binding"/>
    <property type="evidence" value="ECO:0007669"/>
    <property type="project" value="UniProtKB-KW"/>
</dbReference>
<name>A0A0M9ASG8_9EURY</name>
<dbReference type="Pfam" id="PF00403">
    <property type="entry name" value="HMA"/>
    <property type="match status" value="1"/>
</dbReference>
<evidence type="ECO:0000259" key="2">
    <source>
        <dbReference type="PROSITE" id="PS50846"/>
    </source>
</evidence>
<dbReference type="Gene3D" id="3.30.70.100">
    <property type="match status" value="1"/>
</dbReference>
<dbReference type="PANTHER" id="PTHR22814:SF287">
    <property type="entry name" value="COPPER TRANSPORT PROTEIN ATX1"/>
    <property type="match status" value="1"/>
</dbReference>
<gene>
    <name evidence="3" type="ORF">AMR74_09200</name>
</gene>
<dbReference type="AlphaFoldDB" id="A0A0M9ASG8"/>
<dbReference type="RefSeq" id="WP_053771772.1">
    <property type="nucleotide sequence ID" value="NZ_LIST01000003.1"/>
</dbReference>
<sequence>MTTVNVDGMSCTGCEDNVTDALGELPGVESASADHEAGTATVEGDVDVDAVVAAIEDAGYEASA</sequence>
<evidence type="ECO:0000313" key="3">
    <source>
        <dbReference type="EMBL" id="KOX96601.1"/>
    </source>
</evidence>
<comment type="caution">
    <text evidence="3">The sequence shown here is derived from an EMBL/GenBank/DDBJ whole genome shotgun (WGS) entry which is preliminary data.</text>
</comment>
<dbReference type="InterPro" id="IPR006121">
    <property type="entry name" value="HMA_dom"/>
</dbReference>
<organism evidence="3 4">
    <name type="scientific">Halorubrum tropicale</name>
    <dbReference type="NCBI Taxonomy" id="1765655"/>
    <lineage>
        <taxon>Archaea</taxon>
        <taxon>Methanobacteriati</taxon>
        <taxon>Methanobacteriota</taxon>
        <taxon>Stenosarchaea group</taxon>
        <taxon>Halobacteria</taxon>
        <taxon>Halobacteriales</taxon>
        <taxon>Haloferacaceae</taxon>
        <taxon>Halorubrum</taxon>
    </lineage>
</organism>
<protein>
    <submittedName>
        <fullName evidence="3">Heavy metal transporter</fullName>
    </submittedName>
</protein>
<dbReference type="Proteomes" id="UP000037747">
    <property type="component" value="Unassembled WGS sequence"/>
</dbReference>
<accession>A0A0M9ASG8</accession>
<dbReference type="SUPFAM" id="SSF55008">
    <property type="entry name" value="HMA, heavy metal-associated domain"/>
    <property type="match status" value="1"/>
</dbReference>
<dbReference type="PANTHER" id="PTHR22814">
    <property type="entry name" value="COPPER TRANSPORT PROTEIN ATOX1-RELATED"/>
    <property type="match status" value="1"/>
</dbReference>
<evidence type="ECO:0000313" key="4">
    <source>
        <dbReference type="Proteomes" id="UP000037747"/>
    </source>
</evidence>
<dbReference type="InterPro" id="IPR036163">
    <property type="entry name" value="HMA_dom_sf"/>
</dbReference>
<keyword evidence="1" id="KW-0479">Metal-binding</keyword>
<evidence type="ECO:0000256" key="1">
    <source>
        <dbReference type="ARBA" id="ARBA00022723"/>
    </source>
</evidence>
<reference evidence="3 4" key="1">
    <citation type="submission" date="2015-08" db="EMBL/GenBank/DDBJ databases">
        <title>Genomes of Isolates from Cabo Rojo, PR.</title>
        <authorList>
            <person name="Sanchez-Nieves R.L."/>
            <person name="Montalvo-Rodriguez R."/>
        </authorList>
    </citation>
    <scope>NUCLEOTIDE SEQUENCE [LARGE SCALE GENOMIC DNA]</scope>
    <source>
        <strain evidence="3 4">5</strain>
    </source>
</reference>
<dbReference type="EMBL" id="LIST01000003">
    <property type="protein sequence ID" value="KOX96601.1"/>
    <property type="molecule type" value="Genomic_DNA"/>
</dbReference>
<dbReference type="PATRIC" id="fig|1705389.3.peg.2613"/>